<feature type="compositionally biased region" description="Polar residues" evidence="1">
    <location>
        <begin position="92"/>
        <end position="114"/>
    </location>
</feature>
<comment type="caution">
    <text evidence="2">The sequence shown here is derived from an EMBL/GenBank/DDBJ whole genome shotgun (WGS) entry which is preliminary data.</text>
</comment>
<reference evidence="2" key="1">
    <citation type="submission" date="2020-08" db="EMBL/GenBank/DDBJ databases">
        <title>Multicomponent nature underlies the extraordinary mechanical properties of spider dragline silk.</title>
        <authorList>
            <person name="Kono N."/>
            <person name="Nakamura H."/>
            <person name="Mori M."/>
            <person name="Yoshida Y."/>
            <person name="Ohtoshi R."/>
            <person name="Malay A.D."/>
            <person name="Moran D.A.P."/>
            <person name="Tomita M."/>
            <person name="Numata K."/>
            <person name="Arakawa K."/>
        </authorList>
    </citation>
    <scope>NUCLEOTIDE SEQUENCE</scope>
</reference>
<evidence type="ECO:0000256" key="1">
    <source>
        <dbReference type="SAM" id="MobiDB-lite"/>
    </source>
</evidence>
<dbReference type="AlphaFoldDB" id="A0A8X6N9C4"/>
<evidence type="ECO:0000313" key="2">
    <source>
        <dbReference type="EMBL" id="GFT00827.1"/>
    </source>
</evidence>
<dbReference type="EMBL" id="BMAW01006839">
    <property type="protein sequence ID" value="GFT00827.1"/>
    <property type="molecule type" value="Genomic_DNA"/>
</dbReference>
<name>A0A8X6N9C4_NEPPI</name>
<organism evidence="2 3">
    <name type="scientific">Nephila pilipes</name>
    <name type="common">Giant wood spider</name>
    <name type="synonym">Nephila maculata</name>
    <dbReference type="NCBI Taxonomy" id="299642"/>
    <lineage>
        <taxon>Eukaryota</taxon>
        <taxon>Metazoa</taxon>
        <taxon>Ecdysozoa</taxon>
        <taxon>Arthropoda</taxon>
        <taxon>Chelicerata</taxon>
        <taxon>Arachnida</taxon>
        <taxon>Araneae</taxon>
        <taxon>Araneomorphae</taxon>
        <taxon>Entelegynae</taxon>
        <taxon>Araneoidea</taxon>
        <taxon>Nephilidae</taxon>
        <taxon>Nephila</taxon>
    </lineage>
</organism>
<feature type="region of interest" description="Disordered" evidence="1">
    <location>
        <begin position="91"/>
        <end position="127"/>
    </location>
</feature>
<accession>A0A8X6N9C4</accession>
<proteinExistence type="predicted"/>
<evidence type="ECO:0000313" key="3">
    <source>
        <dbReference type="Proteomes" id="UP000887013"/>
    </source>
</evidence>
<protein>
    <submittedName>
        <fullName evidence="2">Uncharacterized protein</fullName>
    </submittedName>
</protein>
<sequence>MTPAPSYTSRYLVLVTKLNQSKKNTDVKSKFMPRRDGPLVIVDRRSPVSYSVAKTDSPQLPVGLYHTSALTPFQIPSVKALSRRRRPARIFKTSSPISANAQIHKGLQNTSPADSWSGRLRDQRGRL</sequence>
<dbReference type="Proteomes" id="UP000887013">
    <property type="component" value="Unassembled WGS sequence"/>
</dbReference>
<gene>
    <name evidence="2" type="ORF">NPIL_528501</name>
</gene>
<keyword evidence="3" id="KW-1185">Reference proteome</keyword>
<dbReference type="OrthoDB" id="425619at2759"/>